<dbReference type="Proteomes" id="UP001055072">
    <property type="component" value="Unassembled WGS sequence"/>
</dbReference>
<gene>
    <name evidence="1" type="ORF">BDY19DRAFT_329647</name>
</gene>
<reference evidence="1" key="1">
    <citation type="journal article" date="2021" name="Environ. Microbiol.">
        <title>Gene family expansions and transcriptome signatures uncover fungal adaptations to wood decay.</title>
        <authorList>
            <person name="Hage H."/>
            <person name="Miyauchi S."/>
            <person name="Viragh M."/>
            <person name="Drula E."/>
            <person name="Min B."/>
            <person name="Chaduli D."/>
            <person name="Navarro D."/>
            <person name="Favel A."/>
            <person name="Norest M."/>
            <person name="Lesage-Meessen L."/>
            <person name="Balint B."/>
            <person name="Merenyi Z."/>
            <person name="de Eugenio L."/>
            <person name="Morin E."/>
            <person name="Martinez A.T."/>
            <person name="Baldrian P."/>
            <person name="Stursova M."/>
            <person name="Martinez M.J."/>
            <person name="Novotny C."/>
            <person name="Magnuson J.K."/>
            <person name="Spatafora J.W."/>
            <person name="Maurice S."/>
            <person name="Pangilinan J."/>
            <person name="Andreopoulos W."/>
            <person name="LaButti K."/>
            <person name="Hundley H."/>
            <person name="Na H."/>
            <person name="Kuo A."/>
            <person name="Barry K."/>
            <person name="Lipzen A."/>
            <person name="Henrissat B."/>
            <person name="Riley R."/>
            <person name="Ahrendt S."/>
            <person name="Nagy L.G."/>
            <person name="Grigoriev I.V."/>
            <person name="Martin F."/>
            <person name="Rosso M.N."/>
        </authorList>
    </citation>
    <scope>NUCLEOTIDE SEQUENCE</scope>
    <source>
        <strain evidence="1">CBS 384.51</strain>
    </source>
</reference>
<keyword evidence="2" id="KW-1185">Reference proteome</keyword>
<comment type="caution">
    <text evidence="1">The sequence shown here is derived from an EMBL/GenBank/DDBJ whole genome shotgun (WGS) entry which is preliminary data.</text>
</comment>
<name>A0ACB8TXS4_9APHY</name>
<proteinExistence type="predicted"/>
<protein>
    <submittedName>
        <fullName evidence="1">Uncharacterized protein</fullName>
    </submittedName>
</protein>
<dbReference type="EMBL" id="MU274921">
    <property type="protein sequence ID" value="KAI0086790.1"/>
    <property type="molecule type" value="Genomic_DNA"/>
</dbReference>
<evidence type="ECO:0000313" key="1">
    <source>
        <dbReference type="EMBL" id="KAI0086790.1"/>
    </source>
</evidence>
<organism evidence="1 2">
    <name type="scientific">Irpex rosettiformis</name>
    <dbReference type="NCBI Taxonomy" id="378272"/>
    <lineage>
        <taxon>Eukaryota</taxon>
        <taxon>Fungi</taxon>
        <taxon>Dikarya</taxon>
        <taxon>Basidiomycota</taxon>
        <taxon>Agaricomycotina</taxon>
        <taxon>Agaricomycetes</taxon>
        <taxon>Polyporales</taxon>
        <taxon>Irpicaceae</taxon>
        <taxon>Irpex</taxon>
    </lineage>
</organism>
<evidence type="ECO:0000313" key="2">
    <source>
        <dbReference type="Proteomes" id="UP001055072"/>
    </source>
</evidence>
<sequence length="209" mass="23408">MMSYPVTRLRHYPGVSDSVSLGTRISVTIGDILVLLVTWSKTAKLYREAQRLKIKAPLATLLFRDGTFYFIILLILNVLQVIEHIFPSLSTMGISQPFFETVPQIIICRFILSLRKVEPPAGNSESWASSHCHSVSLRFVGNAGESLQFDADSEEEEEFNFDEDYVHAEESNVTTSDAIEDKGRRDIDIESVSGQWDADACLVSLCRAS</sequence>
<accession>A0ACB8TXS4</accession>